<sequence length="102" mass="11873">MDRLRWTAQFYGRAEHSAVVAGLWRERELRVRLAELHRYRLAGVTRLEECAHYEQHAAHRKHPNAQPHHLDVRPPLLVSFALCLLNAADVTIYSARIFHIAT</sequence>
<dbReference type="EMBL" id="BGZK01000012">
    <property type="protein sequence ID" value="GBP03908.1"/>
    <property type="molecule type" value="Genomic_DNA"/>
</dbReference>
<dbReference type="Proteomes" id="UP000299102">
    <property type="component" value="Unassembled WGS sequence"/>
</dbReference>
<reference evidence="1 2" key="1">
    <citation type="journal article" date="2019" name="Commun. Biol.">
        <title>The bagworm genome reveals a unique fibroin gene that provides high tensile strength.</title>
        <authorList>
            <person name="Kono N."/>
            <person name="Nakamura H."/>
            <person name="Ohtoshi R."/>
            <person name="Tomita M."/>
            <person name="Numata K."/>
            <person name="Arakawa K."/>
        </authorList>
    </citation>
    <scope>NUCLEOTIDE SEQUENCE [LARGE SCALE GENOMIC DNA]</scope>
</reference>
<evidence type="ECO:0000313" key="2">
    <source>
        <dbReference type="Proteomes" id="UP000299102"/>
    </source>
</evidence>
<gene>
    <name evidence="1" type="primary">Ada2b</name>
    <name evidence="1" type="ORF">EVAR_74716_1</name>
</gene>
<dbReference type="STRING" id="151549.A0A4C1SRQ0"/>
<comment type="caution">
    <text evidence="1">The sequence shown here is derived from an EMBL/GenBank/DDBJ whole genome shotgun (WGS) entry which is preliminary data.</text>
</comment>
<dbReference type="AlphaFoldDB" id="A0A4C1SRQ0"/>
<organism evidence="1 2">
    <name type="scientific">Eumeta variegata</name>
    <name type="common">Bagworm moth</name>
    <name type="synonym">Eumeta japonica</name>
    <dbReference type="NCBI Taxonomy" id="151549"/>
    <lineage>
        <taxon>Eukaryota</taxon>
        <taxon>Metazoa</taxon>
        <taxon>Ecdysozoa</taxon>
        <taxon>Arthropoda</taxon>
        <taxon>Hexapoda</taxon>
        <taxon>Insecta</taxon>
        <taxon>Pterygota</taxon>
        <taxon>Neoptera</taxon>
        <taxon>Endopterygota</taxon>
        <taxon>Lepidoptera</taxon>
        <taxon>Glossata</taxon>
        <taxon>Ditrysia</taxon>
        <taxon>Tineoidea</taxon>
        <taxon>Psychidae</taxon>
        <taxon>Oiketicinae</taxon>
        <taxon>Eumeta</taxon>
    </lineage>
</organism>
<protein>
    <submittedName>
        <fullName evidence="1">Transcriptional adapter 2B</fullName>
    </submittedName>
</protein>
<accession>A0A4C1SRQ0</accession>
<name>A0A4C1SRQ0_EUMVA</name>
<keyword evidence="2" id="KW-1185">Reference proteome</keyword>
<evidence type="ECO:0000313" key="1">
    <source>
        <dbReference type="EMBL" id="GBP03908.1"/>
    </source>
</evidence>
<proteinExistence type="predicted"/>
<dbReference type="OrthoDB" id="270417at2759"/>